<evidence type="ECO:0000259" key="1">
    <source>
        <dbReference type="Pfam" id="PF00561"/>
    </source>
</evidence>
<dbReference type="Gene3D" id="3.40.50.1820">
    <property type="entry name" value="alpha/beta hydrolase"/>
    <property type="match status" value="1"/>
</dbReference>
<protein>
    <submittedName>
        <fullName evidence="2">Acetyltransferase</fullName>
    </submittedName>
</protein>
<proteinExistence type="predicted"/>
<accession>A0A2A4Z974</accession>
<dbReference type="PANTHER" id="PTHR37946:SF1">
    <property type="entry name" value="SLL1969 PROTEIN"/>
    <property type="match status" value="1"/>
</dbReference>
<keyword evidence="2" id="KW-0808">Transferase</keyword>
<feature type="domain" description="AB hydrolase-1" evidence="1">
    <location>
        <begin position="21"/>
        <end position="125"/>
    </location>
</feature>
<reference evidence="2" key="2">
    <citation type="journal article" date="2018" name="ISME J.">
        <title>A dynamic microbial community with high functional redundancy inhabits the cold, oxic subseafloor aquifer.</title>
        <authorList>
            <person name="Tully B.J."/>
            <person name="Wheat C.G."/>
            <person name="Glazer B.T."/>
            <person name="Huber J.A."/>
        </authorList>
    </citation>
    <scope>NUCLEOTIDE SEQUENCE</scope>
    <source>
        <strain evidence="2">NORP83</strain>
    </source>
</reference>
<sequence>MHSLISNILSIAPNSVQNESVVLLHGLARTEKSLVVLEQALRSIGYNVVNHNYPSTSAPIEKLTAEVGVAVKKCGADKVHFVTHSMGGILTRAWLAYNQPSNMGRVVMMGPPNKGSKIIDEFKSWEMFQTMNGPAGMQLGTGEDSIPNNLGAAHFELGIIAGNKSLNPIFSDILDGVDDGKVSVSSTMVEGMNDHIILPVTHTLMMLDPLVIAQVVGFLQHGKFEHALTKKDLAQRAFPPSQQN</sequence>
<organism evidence="2">
    <name type="scientific">OCS116 cluster bacterium</name>
    <dbReference type="NCBI Taxonomy" id="2030921"/>
    <lineage>
        <taxon>Bacteria</taxon>
        <taxon>Pseudomonadati</taxon>
        <taxon>Pseudomonadota</taxon>
        <taxon>Alphaproteobacteria</taxon>
        <taxon>OCS116 cluster</taxon>
    </lineage>
</organism>
<dbReference type="AlphaFoldDB" id="A0A2A4Z974"/>
<dbReference type="InterPro" id="IPR000073">
    <property type="entry name" value="AB_hydrolase_1"/>
</dbReference>
<gene>
    <name evidence="2" type="ORF">COB13_01555</name>
</gene>
<name>A0A2A4Z974_9PROT</name>
<dbReference type="InterPro" id="IPR029058">
    <property type="entry name" value="AB_hydrolase_fold"/>
</dbReference>
<dbReference type="PANTHER" id="PTHR37946">
    <property type="entry name" value="SLL1969 PROTEIN"/>
    <property type="match status" value="1"/>
</dbReference>
<dbReference type="SUPFAM" id="SSF53474">
    <property type="entry name" value="alpha/beta-Hydrolases"/>
    <property type="match status" value="1"/>
</dbReference>
<dbReference type="Pfam" id="PF00561">
    <property type="entry name" value="Abhydrolase_1"/>
    <property type="match status" value="1"/>
</dbReference>
<evidence type="ECO:0000313" key="2">
    <source>
        <dbReference type="EMBL" id="PCJ03573.1"/>
    </source>
</evidence>
<dbReference type="EMBL" id="NVUS01000002">
    <property type="protein sequence ID" value="PCJ03573.1"/>
    <property type="molecule type" value="Genomic_DNA"/>
</dbReference>
<dbReference type="GO" id="GO:0016740">
    <property type="term" value="F:transferase activity"/>
    <property type="evidence" value="ECO:0007669"/>
    <property type="project" value="UniProtKB-KW"/>
</dbReference>
<reference key="1">
    <citation type="submission" date="2017-08" db="EMBL/GenBank/DDBJ databases">
        <title>A dynamic microbial community with high functional redundancy inhabits the cold, oxic subseafloor aquifer.</title>
        <authorList>
            <person name="Tully B.J."/>
            <person name="Wheat C.G."/>
            <person name="Glazer B.T."/>
            <person name="Huber J.A."/>
        </authorList>
    </citation>
    <scope>NUCLEOTIDE SEQUENCE [LARGE SCALE GENOMIC DNA]</scope>
</reference>
<comment type="caution">
    <text evidence="2">The sequence shown here is derived from an EMBL/GenBank/DDBJ whole genome shotgun (WGS) entry which is preliminary data.</text>
</comment>